<keyword evidence="6" id="KW-0479">Metal-binding</keyword>
<dbReference type="CDD" id="cd07723">
    <property type="entry name" value="hydroxyacylglutathione_hydrolase_MBL-fold"/>
    <property type="match status" value="1"/>
</dbReference>
<evidence type="ECO:0000256" key="1">
    <source>
        <dbReference type="ARBA" id="ARBA00001623"/>
    </source>
</evidence>
<comment type="similarity">
    <text evidence="4">Belongs to the metallo-beta-lactamase superfamily. Glyoxalase II family.</text>
</comment>
<reference evidence="11 12" key="1">
    <citation type="journal article" date="2019" name="Fungal Biol. Biotechnol.">
        <title>Draft genome sequence of fastidious pathogen Ceratobasidium theobromae, which causes vascular-streak dieback in Theobroma cacao.</title>
        <authorList>
            <person name="Ali S.S."/>
            <person name="Asman A."/>
            <person name="Shao J."/>
            <person name="Firmansyah A.P."/>
            <person name="Susilo A.W."/>
            <person name="Rosmana A."/>
            <person name="McMahon P."/>
            <person name="Junaid M."/>
            <person name="Guest D."/>
            <person name="Kheng T.Y."/>
            <person name="Meinhardt L.W."/>
            <person name="Bailey B.A."/>
        </authorList>
    </citation>
    <scope>NUCLEOTIDE SEQUENCE [LARGE SCALE GENOMIC DNA]</scope>
    <source>
        <strain evidence="11 12">CT2</strain>
    </source>
</reference>
<name>A0A5N5QJ65_9AGAM</name>
<dbReference type="PANTHER" id="PTHR11935:SF94">
    <property type="entry name" value="TENZING NORGAY, ISOFORM C"/>
    <property type="match status" value="1"/>
</dbReference>
<dbReference type="PANTHER" id="PTHR11935">
    <property type="entry name" value="BETA LACTAMASE DOMAIN"/>
    <property type="match status" value="1"/>
</dbReference>
<accession>A0A5N5QJ65</accession>
<keyword evidence="12" id="KW-1185">Reference proteome</keyword>
<evidence type="ECO:0000256" key="9">
    <source>
        <dbReference type="ARBA" id="ARBA00031044"/>
    </source>
</evidence>
<dbReference type="SMART" id="SM00849">
    <property type="entry name" value="Lactamase_B"/>
    <property type="match status" value="1"/>
</dbReference>
<dbReference type="EC" id="3.1.2.6" evidence="5"/>
<evidence type="ECO:0000256" key="2">
    <source>
        <dbReference type="ARBA" id="ARBA00001947"/>
    </source>
</evidence>
<dbReference type="Proteomes" id="UP000383932">
    <property type="component" value="Unassembled WGS sequence"/>
</dbReference>
<gene>
    <name evidence="11" type="ORF">CTheo_5053</name>
</gene>
<dbReference type="InterPro" id="IPR032282">
    <property type="entry name" value="HAGH_C"/>
</dbReference>
<keyword evidence="8" id="KW-0862">Zinc</keyword>
<comment type="caution">
    <text evidence="11">The sequence shown here is derived from an EMBL/GenBank/DDBJ whole genome shotgun (WGS) entry which is preliminary data.</text>
</comment>
<dbReference type="HAMAP" id="MF_01374">
    <property type="entry name" value="Glyoxalase_2"/>
    <property type="match status" value="1"/>
</dbReference>
<dbReference type="Gene3D" id="3.60.15.10">
    <property type="entry name" value="Ribonuclease Z/Hydroxyacylglutathione hydrolase-like"/>
    <property type="match status" value="1"/>
</dbReference>
<dbReference type="Pfam" id="PF16123">
    <property type="entry name" value="HAGH_C"/>
    <property type="match status" value="1"/>
</dbReference>
<evidence type="ECO:0000313" key="11">
    <source>
        <dbReference type="EMBL" id="KAB5591496.1"/>
    </source>
</evidence>
<evidence type="ECO:0000313" key="12">
    <source>
        <dbReference type="Proteomes" id="UP000383932"/>
    </source>
</evidence>
<evidence type="ECO:0000256" key="3">
    <source>
        <dbReference type="ARBA" id="ARBA00004963"/>
    </source>
</evidence>
<feature type="domain" description="Metallo-beta-lactamase" evidence="10">
    <location>
        <begin position="50"/>
        <end position="223"/>
    </location>
</feature>
<evidence type="ECO:0000256" key="8">
    <source>
        <dbReference type="ARBA" id="ARBA00022833"/>
    </source>
</evidence>
<dbReference type="InterPro" id="IPR035680">
    <property type="entry name" value="Clx_II_MBL"/>
</dbReference>
<sequence>MWVRTVRIHHDAYEAICSPRASIAAQLSQFSFFPQVSTAMHVVPVPVRSDNYAYLLIDDASKKAAVIDPYDVPKVKAQADKEGVQLSALITTHHHHVVPRCLLESAEDPDSAKLTQHLEYPDAPVYGGSDKIPALTHLVKDGDTFTIGENVKVKCLATPCHTQDSICYYVEDAARSEQKGVFTGDTLFLAGCGRFFEGAAQEMHKALTYLGSLPEDTVVYNGHEYTKGSLKFGAHIDPNAPGMDNLRKLAENEVTTGKSTIADEKQWNVFMRLSSEAVRAATKAEDDIAAMAKLREMKNSFK</sequence>
<evidence type="ECO:0000256" key="6">
    <source>
        <dbReference type="ARBA" id="ARBA00022723"/>
    </source>
</evidence>
<dbReference type="Pfam" id="PF00753">
    <property type="entry name" value="Lactamase_B"/>
    <property type="match status" value="1"/>
</dbReference>
<evidence type="ECO:0000256" key="5">
    <source>
        <dbReference type="ARBA" id="ARBA00011917"/>
    </source>
</evidence>
<dbReference type="EMBL" id="SSOP01000102">
    <property type="protein sequence ID" value="KAB5591496.1"/>
    <property type="molecule type" value="Genomic_DNA"/>
</dbReference>
<organism evidence="11 12">
    <name type="scientific">Ceratobasidium theobromae</name>
    <dbReference type="NCBI Taxonomy" id="1582974"/>
    <lineage>
        <taxon>Eukaryota</taxon>
        <taxon>Fungi</taxon>
        <taxon>Dikarya</taxon>
        <taxon>Basidiomycota</taxon>
        <taxon>Agaricomycotina</taxon>
        <taxon>Agaricomycetes</taxon>
        <taxon>Cantharellales</taxon>
        <taxon>Ceratobasidiaceae</taxon>
        <taxon>Ceratobasidium</taxon>
    </lineage>
</organism>
<dbReference type="UniPathway" id="UPA00619">
    <property type="reaction ID" value="UER00676"/>
</dbReference>
<proteinExistence type="inferred from homology"/>
<keyword evidence="7" id="KW-0378">Hydrolase</keyword>
<evidence type="ECO:0000256" key="7">
    <source>
        <dbReference type="ARBA" id="ARBA00022801"/>
    </source>
</evidence>
<evidence type="ECO:0000256" key="4">
    <source>
        <dbReference type="ARBA" id="ARBA00006759"/>
    </source>
</evidence>
<dbReference type="AlphaFoldDB" id="A0A5N5QJ65"/>
<dbReference type="GO" id="GO:0046872">
    <property type="term" value="F:metal ion binding"/>
    <property type="evidence" value="ECO:0007669"/>
    <property type="project" value="UniProtKB-KW"/>
</dbReference>
<dbReference type="InterPro" id="IPR036866">
    <property type="entry name" value="RibonucZ/Hydroxyglut_hydro"/>
</dbReference>
<comment type="catalytic activity">
    <reaction evidence="1">
        <text>an S-(2-hydroxyacyl)glutathione + H2O = a 2-hydroxy carboxylate + glutathione + H(+)</text>
        <dbReference type="Rhea" id="RHEA:21864"/>
        <dbReference type="ChEBI" id="CHEBI:15377"/>
        <dbReference type="ChEBI" id="CHEBI:15378"/>
        <dbReference type="ChEBI" id="CHEBI:57925"/>
        <dbReference type="ChEBI" id="CHEBI:58896"/>
        <dbReference type="ChEBI" id="CHEBI:71261"/>
        <dbReference type="EC" id="3.1.2.6"/>
    </reaction>
</comment>
<comment type="cofactor">
    <cofactor evidence="2">
        <name>Zn(2+)</name>
        <dbReference type="ChEBI" id="CHEBI:29105"/>
    </cofactor>
</comment>
<protein>
    <recommendedName>
        <fullName evidence="5">hydroxyacylglutathione hydrolase</fullName>
        <ecNumber evidence="5">3.1.2.6</ecNumber>
    </recommendedName>
    <alternativeName>
        <fullName evidence="9">Glyoxalase II</fullName>
    </alternativeName>
</protein>
<dbReference type="SUPFAM" id="SSF56281">
    <property type="entry name" value="Metallo-hydrolase/oxidoreductase"/>
    <property type="match status" value="1"/>
</dbReference>
<evidence type="ECO:0000259" key="10">
    <source>
        <dbReference type="SMART" id="SM00849"/>
    </source>
</evidence>
<dbReference type="OrthoDB" id="515692at2759"/>
<dbReference type="InterPro" id="IPR001279">
    <property type="entry name" value="Metallo-B-lactamas"/>
</dbReference>
<dbReference type="GO" id="GO:0019243">
    <property type="term" value="P:methylglyoxal catabolic process to D-lactate via S-lactoyl-glutathione"/>
    <property type="evidence" value="ECO:0007669"/>
    <property type="project" value="InterPro"/>
</dbReference>
<dbReference type="GO" id="GO:0004416">
    <property type="term" value="F:hydroxyacylglutathione hydrolase activity"/>
    <property type="evidence" value="ECO:0007669"/>
    <property type="project" value="UniProtKB-EC"/>
</dbReference>
<dbReference type="InterPro" id="IPR017782">
    <property type="entry name" value="Hydroxyacylglutathione_Hdrlase"/>
</dbReference>
<comment type="pathway">
    <text evidence="3">Secondary metabolite metabolism; methylglyoxal degradation; (R)-lactate from methylglyoxal: step 2/2.</text>
</comment>